<organism evidence="2 3">
    <name type="scientific">Penicilliopsis zonata CBS 506.65</name>
    <dbReference type="NCBI Taxonomy" id="1073090"/>
    <lineage>
        <taxon>Eukaryota</taxon>
        <taxon>Fungi</taxon>
        <taxon>Dikarya</taxon>
        <taxon>Ascomycota</taxon>
        <taxon>Pezizomycotina</taxon>
        <taxon>Eurotiomycetes</taxon>
        <taxon>Eurotiomycetidae</taxon>
        <taxon>Eurotiales</taxon>
        <taxon>Aspergillaceae</taxon>
        <taxon>Penicilliopsis</taxon>
    </lineage>
</organism>
<reference evidence="3" key="1">
    <citation type="journal article" date="2017" name="Genome Biol.">
        <title>Comparative genomics reveals high biological diversity and specific adaptations in the industrially and medically important fungal genus Aspergillus.</title>
        <authorList>
            <person name="de Vries R.P."/>
            <person name="Riley R."/>
            <person name="Wiebenga A."/>
            <person name="Aguilar-Osorio G."/>
            <person name="Amillis S."/>
            <person name="Uchima C.A."/>
            <person name="Anderluh G."/>
            <person name="Asadollahi M."/>
            <person name="Askin M."/>
            <person name="Barry K."/>
            <person name="Battaglia E."/>
            <person name="Bayram O."/>
            <person name="Benocci T."/>
            <person name="Braus-Stromeyer S.A."/>
            <person name="Caldana C."/>
            <person name="Canovas D."/>
            <person name="Cerqueira G.C."/>
            <person name="Chen F."/>
            <person name="Chen W."/>
            <person name="Choi C."/>
            <person name="Clum A."/>
            <person name="Dos Santos R.A."/>
            <person name="Damasio A.R."/>
            <person name="Diallinas G."/>
            <person name="Emri T."/>
            <person name="Fekete E."/>
            <person name="Flipphi M."/>
            <person name="Freyberg S."/>
            <person name="Gallo A."/>
            <person name="Gournas C."/>
            <person name="Habgood R."/>
            <person name="Hainaut M."/>
            <person name="Harispe M.L."/>
            <person name="Henrissat B."/>
            <person name="Hilden K.S."/>
            <person name="Hope R."/>
            <person name="Hossain A."/>
            <person name="Karabika E."/>
            <person name="Karaffa L."/>
            <person name="Karanyi Z."/>
            <person name="Krasevec N."/>
            <person name="Kuo A."/>
            <person name="Kusch H."/>
            <person name="LaButti K."/>
            <person name="Lagendijk E.L."/>
            <person name="Lapidus A."/>
            <person name="Levasseur A."/>
            <person name="Lindquist E."/>
            <person name="Lipzen A."/>
            <person name="Logrieco A.F."/>
            <person name="MacCabe A."/>
            <person name="Maekelae M.R."/>
            <person name="Malavazi I."/>
            <person name="Melin P."/>
            <person name="Meyer V."/>
            <person name="Mielnichuk N."/>
            <person name="Miskei M."/>
            <person name="Molnar A.P."/>
            <person name="Mule G."/>
            <person name="Ngan C.Y."/>
            <person name="Orejas M."/>
            <person name="Orosz E."/>
            <person name="Ouedraogo J.P."/>
            <person name="Overkamp K.M."/>
            <person name="Park H.-S."/>
            <person name="Perrone G."/>
            <person name="Piumi F."/>
            <person name="Punt P.J."/>
            <person name="Ram A.F."/>
            <person name="Ramon A."/>
            <person name="Rauscher S."/>
            <person name="Record E."/>
            <person name="Riano-Pachon D.M."/>
            <person name="Robert V."/>
            <person name="Roehrig J."/>
            <person name="Ruller R."/>
            <person name="Salamov A."/>
            <person name="Salih N.S."/>
            <person name="Samson R.A."/>
            <person name="Sandor E."/>
            <person name="Sanguinetti M."/>
            <person name="Schuetze T."/>
            <person name="Sepcic K."/>
            <person name="Shelest E."/>
            <person name="Sherlock G."/>
            <person name="Sophianopoulou V."/>
            <person name="Squina F.M."/>
            <person name="Sun H."/>
            <person name="Susca A."/>
            <person name="Todd R.B."/>
            <person name="Tsang A."/>
            <person name="Unkles S.E."/>
            <person name="van de Wiele N."/>
            <person name="van Rossen-Uffink D."/>
            <person name="Oliveira J.V."/>
            <person name="Vesth T.C."/>
            <person name="Visser J."/>
            <person name="Yu J.-H."/>
            <person name="Zhou M."/>
            <person name="Andersen M.R."/>
            <person name="Archer D.B."/>
            <person name="Baker S.E."/>
            <person name="Benoit I."/>
            <person name="Brakhage A.A."/>
            <person name="Braus G.H."/>
            <person name="Fischer R."/>
            <person name="Frisvad J.C."/>
            <person name="Goldman G.H."/>
            <person name="Houbraken J."/>
            <person name="Oakley B."/>
            <person name="Pocsi I."/>
            <person name="Scazzocchio C."/>
            <person name="Seiboth B."/>
            <person name="vanKuyk P.A."/>
            <person name="Wortman J."/>
            <person name="Dyer P.S."/>
            <person name="Grigoriev I.V."/>
        </authorList>
    </citation>
    <scope>NUCLEOTIDE SEQUENCE [LARGE SCALE GENOMIC DNA]</scope>
    <source>
        <strain evidence="3">CBS 506.65</strain>
    </source>
</reference>
<sequence length="117" mass="12666">MSEQSDKLTQQALRAERNLNSYQAKQGVGRQSDSTVESGVNEMAGREVGQDSDIRYGRGSATASGSDRKLIPESEGGGYDSRGRLTQAKHFNGPGGPEDKMKRADEALTPQGLKRHE</sequence>
<dbReference type="Proteomes" id="UP000184188">
    <property type="component" value="Unassembled WGS sequence"/>
</dbReference>
<dbReference type="OrthoDB" id="3359339at2759"/>
<evidence type="ECO:0000313" key="2">
    <source>
        <dbReference type="EMBL" id="OJJ47681.1"/>
    </source>
</evidence>
<dbReference type="GeneID" id="34612188"/>
<dbReference type="AlphaFoldDB" id="A0A1L9SKQ5"/>
<name>A0A1L9SKQ5_9EURO</name>
<feature type="region of interest" description="Disordered" evidence="1">
    <location>
        <begin position="1"/>
        <end position="117"/>
    </location>
</feature>
<evidence type="ECO:0008006" key="4">
    <source>
        <dbReference type="Google" id="ProtNLM"/>
    </source>
</evidence>
<keyword evidence="3" id="KW-1185">Reference proteome</keyword>
<evidence type="ECO:0000256" key="1">
    <source>
        <dbReference type="SAM" id="MobiDB-lite"/>
    </source>
</evidence>
<evidence type="ECO:0000313" key="3">
    <source>
        <dbReference type="Proteomes" id="UP000184188"/>
    </source>
</evidence>
<proteinExistence type="predicted"/>
<accession>A0A1L9SKQ5</accession>
<feature type="compositionally biased region" description="Basic and acidic residues" evidence="1">
    <location>
        <begin position="97"/>
        <end position="106"/>
    </location>
</feature>
<protein>
    <recommendedName>
        <fullName evidence="4">SMP domain-containing protein</fullName>
    </recommendedName>
</protein>
<gene>
    <name evidence="2" type="ORF">ASPZODRAFT_15128</name>
</gene>
<dbReference type="EMBL" id="KV878340">
    <property type="protein sequence ID" value="OJJ47681.1"/>
    <property type="molecule type" value="Genomic_DNA"/>
</dbReference>
<feature type="compositionally biased region" description="Polar residues" evidence="1">
    <location>
        <begin position="7"/>
        <end position="38"/>
    </location>
</feature>
<feature type="compositionally biased region" description="Basic and acidic residues" evidence="1">
    <location>
        <begin position="44"/>
        <end position="56"/>
    </location>
</feature>
<dbReference type="STRING" id="1073090.A0A1L9SKQ5"/>
<dbReference type="VEuPathDB" id="FungiDB:ASPZODRAFT_15128"/>
<dbReference type="RefSeq" id="XP_022582191.1">
    <property type="nucleotide sequence ID" value="XM_022725723.1"/>
</dbReference>